<gene>
    <name evidence="10" type="ORF">GCM10010964_27360</name>
</gene>
<comment type="subcellular location">
    <subcellularLocation>
        <location evidence="1 7">Cell inner membrane</location>
        <topology evidence="1 7">Multi-pass membrane protein</topology>
    </subcellularLocation>
</comment>
<evidence type="ECO:0000256" key="1">
    <source>
        <dbReference type="ARBA" id="ARBA00004429"/>
    </source>
</evidence>
<feature type="transmembrane region" description="Helical" evidence="8">
    <location>
        <begin position="407"/>
        <end position="432"/>
    </location>
</feature>
<keyword evidence="11" id="KW-1185">Reference proteome</keyword>
<feature type="transmembrane region" description="Helical" evidence="8">
    <location>
        <begin position="315"/>
        <end position="337"/>
    </location>
</feature>
<evidence type="ECO:0000256" key="7">
    <source>
        <dbReference type="RuleBase" id="RU369079"/>
    </source>
</evidence>
<dbReference type="AlphaFoldDB" id="A0A8J3EBK6"/>
<evidence type="ECO:0000313" key="10">
    <source>
        <dbReference type="EMBL" id="GGG38107.1"/>
    </source>
</evidence>
<organism evidence="10 11">
    <name type="scientific">Caldovatus sediminis</name>
    <dbReference type="NCBI Taxonomy" id="2041189"/>
    <lineage>
        <taxon>Bacteria</taxon>
        <taxon>Pseudomonadati</taxon>
        <taxon>Pseudomonadota</taxon>
        <taxon>Alphaproteobacteria</taxon>
        <taxon>Acetobacterales</taxon>
        <taxon>Roseomonadaceae</taxon>
        <taxon>Caldovatus</taxon>
    </lineage>
</organism>
<feature type="transmembrane region" description="Helical" evidence="8">
    <location>
        <begin position="105"/>
        <end position="133"/>
    </location>
</feature>
<evidence type="ECO:0000256" key="3">
    <source>
        <dbReference type="ARBA" id="ARBA00022519"/>
    </source>
</evidence>
<keyword evidence="7" id="KW-0813">Transport</keyword>
<keyword evidence="4 8" id="KW-0812">Transmembrane</keyword>
<dbReference type="RefSeq" id="WP_188901137.1">
    <property type="nucleotide sequence ID" value="NZ_BMKS01000008.1"/>
</dbReference>
<evidence type="ECO:0000256" key="2">
    <source>
        <dbReference type="ARBA" id="ARBA00022475"/>
    </source>
</evidence>
<comment type="function">
    <text evidence="7">Part of the tripartite ATP-independent periplasmic (TRAP) transport system.</text>
</comment>
<keyword evidence="3 7" id="KW-0997">Cell inner membrane</keyword>
<reference evidence="10 11" key="1">
    <citation type="journal article" date="2014" name="Int. J. Syst. Evol. Microbiol.">
        <title>Complete genome sequence of Corynebacterium casei LMG S-19264T (=DSM 44701T), isolated from a smear-ripened cheese.</title>
        <authorList>
            <consortium name="US DOE Joint Genome Institute (JGI-PGF)"/>
            <person name="Walter F."/>
            <person name="Albersmeier A."/>
            <person name="Kalinowski J."/>
            <person name="Ruckert C."/>
        </authorList>
    </citation>
    <scope>NUCLEOTIDE SEQUENCE [LARGE SCALE GENOMIC DNA]</scope>
    <source>
        <strain evidence="10 11">CGMCC 1.16330</strain>
    </source>
</reference>
<keyword evidence="2" id="KW-1003">Cell membrane</keyword>
<dbReference type="PANTHER" id="PTHR33362:SF5">
    <property type="entry name" value="C4-DICARBOXYLATE TRAP TRANSPORTER LARGE PERMEASE PROTEIN DCTM"/>
    <property type="match status" value="1"/>
</dbReference>
<feature type="transmembrane region" description="Helical" evidence="8">
    <location>
        <begin position="12"/>
        <end position="43"/>
    </location>
</feature>
<dbReference type="Pfam" id="PF06808">
    <property type="entry name" value="DctM"/>
    <property type="match status" value="1"/>
</dbReference>
<dbReference type="GO" id="GO:0022857">
    <property type="term" value="F:transmembrane transporter activity"/>
    <property type="evidence" value="ECO:0007669"/>
    <property type="project" value="UniProtKB-UniRule"/>
</dbReference>
<evidence type="ECO:0000259" key="9">
    <source>
        <dbReference type="Pfam" id="PF06808"/>
    </source>
</evidence>
<feature type="transmembrane region" description="Helical" evidence="8">
    <location>
        <begin position="228"/>
        <end position="246"/>
    </location>
</feature>
<comment type="caution">
    <text evidence="10">The sequence shown here is derived from an EMBL/GenBank/DDBJ whole genome shotgun (WGS) entry which is preliminary data.</text>
</comment>
<accession>A0A8J3EBK6</accession>
<evidence type="ECO:0000256" key="6">
    <source>
        <dbReference type="ARBA" id="ARBA00023136"/>
    </source>
</evidence>
<feature type="transmembrane region" description="Helical" evidence="8">
    <location>
        <begin position="64"/>
        <end position="85"/>
    </location>
</feature>
<dbReference type="PANTHER" id="PTHR33362">
    <property type="entry name" value="SIALIC ACID TRAP TRANSPORTER PERMEASE PROTEIN SIAT-RELATED"/>
    <property type="match status" value="1"/>
</dbReference>
<proteinExistence type="predicted"/>
<protein>
    <submittedName>
        <fullName evidence="10">C4-dicarboxylate ABC transporter</fullName>
    </submittedName>
</protein>
<feature type="domain" description="TRAP C4-dicarboxylate transport system permease DctM subunit" evidence="9">
    <location>
        <begin position="15"/>
        <end position="428"/>
    </location>
</feature>
<name>A0A8J3EBK6_9PROT</name>
<dbReference type="EMBL" id="BMKS01000008">
    <property type="protein sequence ID" value="GGG38107.1"/>
    <property type="molecule type" value="Genomic_DNA"/>
</dbReference>
<dbReference type="InterPro" id="IPR010656">
    <property type="entry name" value="DctM"/>
</dbReference>
<evidence type="ECO:0000256" key="5">
    <source>
        <dbReference type="ARBA" id="ARBA00022989"/>
    </source>
</evidence>
<sequence>MEFDLEPVTYGVIGLVALSVLILMGVRIFVAAGLVGLVGLAALRNWDVAAGISGIVPHQQTTSYALSVLPLFILIGFLAHFAGIIQGAYRCARAWMGWMPGGLAIGTIFATAGFAAVSGASTATSAVFARVAIPELLRYDYHPRLAAAVVAAGGTLATLIPPSAILVVYGIIVEQSIGALLLAGFIPGIISALIYAGLLLLRFRFNPALGRPITDIGWDERLRTLPEILPILVVVAIVMGGMYTGWATPTEVGALGSFVVFVMALMRGGLTARNLWRALLETARLTVMIFSIIWGVLIFVRFLAFAGLPGAFSEWIVALPLSPLMTLLMILAGYMVLGMFMNGIGMLLLTLPVVFPAVVALGYDPIWFGIIVVKMVEIGLITPPIGLNCFVVAGVRPDIPLQEIFRGVWPFVVADLLTVGVFIAFPELILFLPRLMMTG</sequence>
<feature type="transmembrane region" description="Helical" evidence="8">
    <location>
        <begin position="282"/>
        <end position="303"/>
    </location>
</feature>
<feature type="transmembrane region" description="Helical" evidence="8">
    <location>
        <begin position="252"/>
        <end position="270"/>
    </location>
</feature>
<feature type="transmembrane region" description="Helical" evidence="8">
    <location>
        <begin position="369"/>
        <end position="395"/>
    </location>
</feature>
<evidence type="ECO:0000313" key="11">
    <source>
        <dbReference type="Proteomes" id="UP000597507"/>
    </source>
</evidence>
<feature type="transmembrane region" description="Helical" evidence="8">
    <location>
        <begin position="145"/>
        <end position="172"/>
    </location>
</feature>
<keyword evidence="6 8" id="KW-0472">Membrane</keyword>
<dbReference type="GO" id="GO:0005886">
    <property type="term" value="C:plasma membrane"/>
    <property type="evidence" value="ECO:0007669"/>
    <property type="project" value="UniProtKB-SubCell"/>
</dbReference>
<dbReference type="InterPro" id="IPR004681">
    <property type="entry name" value="TRAP_DctM"/>
</dbReference>
<feature type="transmembrane region" description="Helical" evidence="8">
    <location>
        <begin position="344"/>
        <end position="363"/>
    </location>
</feature>
<evidence type="ECO:0000256" key="4">
    <source>
        <dbReference type="ARBA" id="ARBA00022692"/>
    </source>
</evidence>
<dbReference type="PIRSF" id="PIRSF006066">
    <property type="entry name" value="HI0050"/>
    <property type="match status" value="1"/>
</dbReference>
<evidence type="ECO:0000256" key="8">
    <source>
        <dbReference type="SAM" id="Phobius"/>
    </source>
</evidence>
<keyword evidence="5 8" id="KW-1133">Transmembrane helix</keyword>
<dbReference type="Proteomes" id="UP000597507">
    <property type="component" value="Unassembled WGS sequence"/>
</dbReference>
<feature type="transmembrane region" description="Helical" evidence="8">
    <location>
        <begin position="178"/>
        <end position="201"/>
    </location>
</feature>